<dbReference type="EMBL" id="JAEFBK010000007">
    <property type="protein sequence ID" value="KAG7585545.1"/>
    <property type="molecule type" value="Genomic_DNA"/>
</dbReference>
<dbReference type="PROSITE" id="PS50994">
    <property type="entry name" value="INTEGRASE"/>
    <property type="match status" value="1"/>
</dbReference>
<dbReference type="Pfam" id="PF17919">
    <property type="entry name" value="RT_RNaseH_2"/>
    <property type="match status" value="1"/>
</dbReference>
<dbReference type="InterPro" id="IPR002347">
    <property type="entry name" value="SDR_fam"/>
</dbReference>
<organism evidence="5 6">
    <name type="scientific">Arabidopsis thaliana x Arabidopsis arenosa</name>
    <dbReference type="NCBI Taxonomy" id="1240361"/>
    <lineage>
        <taxon>Eukaryota</taxon>
        <taxon>Viridiplantae</taxon>
        <taxon>Streptophyta</taxon>
        <taxon>Embryophyta</taxon>
        <taxon>Tracheophyta</taxon>
        <taxon>Spermatophyta</taxon>
        <taxon>Magnoliopsida</taxon>
        <taxon>eudicotyledons</taxon>
        <taxon>Gunneridae</taxon>
        <taxon>Pentapetalae</taxon>
        <taxon>rosids</taxon>
        <taxon>malvids</taxon>
        <taxon>Brassicales</taxon>
        <taxon>Brassicaceae</taxon>
        <taxon>Camelineae</taxon>
        <taxon>Arabidopsis</taxon>
    </lineage>
</organism>
<feature type="region of interest" description="Disordered" evidence="1">
    <location>
        <begin position="436"/>
        <end position="546"/>
    </location>
</feature>
<feature type="compositionally biased region" description="Basic and acidic residues" evidence="1">
    <location>
        <begin position="1"/>
        <end position="18"/>
    </location>
</feature>
<feature type="region of interest" description="Disordered" evidence="1">
    <location>
        <begin position="1741"/>
        <end position="1777"/>
    </location>
</feature>
<evidence type="ECO:0000259" key="2">
    <source>
        <dbReference type="PROSITE" id="PS50878"/>
    </source>
</evidence>
<feature type="compositionally biased region" description="Basic and acidic residues" evidence="1">
    <location>
        <begin position="775"/>
        <end position="788"/>
    </location>
</feature>
<evidence type="ECO:0000259" key="3">
    <source>
        <dbReference type="PROSITE" id="PS50879"/>
    </source>
</evidence>
<dbReference type="InterPro" id="IPR005162">
    <property type="entry name" value="Retrotrans_gag_dom"/>
</dbReference>
<dbReference type="PROSITE" id="PS00061">
    <property type="entry name" value="ADH_SHORT"/>
    <property type="match status" value="1"/>
</dbReference>
<feature type="compositionally biased region" description="Basic and acidic residues" evidence="1">
    <location>
        <begin position="798"/>
        <end position="812"/>
    </location>
</feature>
<dbReference type="InterPro" id="IPR002156">
    <property type="entry name" value="RNaseH_domain"/>
</dbReference>
<evidence type="ECO:0000256" key="1">
    <source>
        <dbReference type="SAM" id="MobiDB-lite"/>
    </source>
</evidence>
<dbReference type="CDD" id="cd00303">
    <property type="entry name" value="retropepsin_like"/>
    <property type="match status" value="1"/>
</dbReference>
<accession>A0A8T2BFC0</accession>
<feature type="compositionally biased region" description="Acidic residues" evidence="1">
    <location>
        <begin position="492"/>
        <end position="510"/>
    </location>
</feature>
<dbReference type="Pfam" id="PF17921">
    <property type="entry name" value="Integrase_H2C2"/>
    <property type="match status" value="1"/>
</dbReference>
<dbReference type="FunFam" id="3.40.50.720:FF:000084">
    <property type="entry name" value="Short-chain dehydrogenase reductase"/>
    <property type="match status" value="1"/>
</dbReference>
<sequence length="2194" mass="246565">MATEKQKQHAQPGKEHVMETTPQFSSSDYQPSNKLRGKVALITGGDSGIGRAVGYCFALEGATVAFTYVKGQEEKDAHDTLQMLKEVKTSDAKEPIAIPTDLGFDENCKRVVDEVVNAFGRIDVLINNAAEQYESSSVEEIDEPRLERVFRTNIFSYFFLTRHALKHMKEGSSIINTTSVNAYKGNASLLDYTATKGAIVAFTRGLALQLAEKGIRVNGVAPGPIWTPLIPASFNEEKIKNFGSEVPMKRAGQPIEVAPSYVFLACNHCSSYFTGQVLHPNGGAVHRAELRTPQETSEDTSMQTAIHLGVECRSPRAPFKRPSRFTSEIRAGSRQDPRAGSFRGPEPVSLGSLGHTSLVPEPVCASHPRTQSPKKTMNEDGRQIPPPVGGGNPNPPNPQADPAISATLAELKDMMVKFQKKADDQEKANKTLALQIDEIASRGQHRTTRFQTRPPRARRDLPGLNPTRLTFATPTDNARAATRADPARREDQDDPTEPDAVDPIDEPDDPQNERTRAGANSVERTDLTDDEETEENIRWAEESEREDELSKIRASLAKAEADMKLVKTQIHSVSSSAPNIDRILEESRNTPFTKRISETTMSNLGKFKIDTYNGTTDPKCHIKSFVISVARARFKPGQKDAGLCLLFVEHLKGPALEWFSRLERNSIDSFDELSTLFLKQYSVLIDPGTSDADLWSLSQQPTKPLRDFLTTFKSTLAKVEGITDVAALSALKKALWYKSEFRKELNLSKPTTIRDALHRASDFVAHEEEMALLAKRHEPTKQTPRAEKTQATPPVQKKARESGTYTHHEGRNFKGAHNYQIDTPRGRGRGRGRGELGTNVTLKDLEPEPDQPEQANAAGDPEPRNTNAPKRTRENLDEDRDNTRQKIFTIMGGSPYCPDTVAAIKAYQRRAEAPSNWTRPFDRPNDVVTFEESETNGLDMPHNDPLVITLAIGDHEVCRILIDTGSTIDVIFRETLRQMNIDMSQVTPTPRPVLGFSGETLMTLGTIQLSVRAGGVTKVVNFSVTDQPTIYNVIMVTPWLNLMRAVASTYHLCVKFPTPSGVKTIWGSQKNSRMCYMAAHKLRNPIEEAREEKKPTSDPVISICLDDERPERCVEIGSDLTEEIKTELISFLKENINTFAWSAEDLPGVSIDVICHELNVDPSFKPIKQKRRKLGRDRADAVNAEVEKLLKIGLISEARYPDWLANPVVVKKKNGKWRVCVDFTDLNKACPKDSFPLPHIDRLVEATAGNKLLSFMDAFAGYNQIFMHPDDREKTAFITDRGIYCYKVMPFGLKNAGATYQRLVNRMFSEQLGKTMEVYIDDMLVKSLEENDHIAHLRDCFRQLNQHNMKLNPAKCRFAVKSGEFLGYLVTHRGIEANPKQIDALLNMPSPQNKREVQRLTGRVAALNRFISRSTDKCLSFYDTLRGNKKFEWTDRCEEAFQELKKYLANPPVLAKPVPGEPLFLYIAVSDTAISGVIVREDRGEQKPIFYVSQTFTDAETRYPQTEKLALAVVMSARKLRPYFQSHSIVVMAPVSLRTILHSPSQSGRLAKWAVELSEYDIEYRNKTCAKCQVLADFIIELPTENAREESPDAVWILHVDGSSSKQGSGVGIRLASPEGEILEQSFRLNFDATNNVAEYEALIAGLKLARGLKINKLRAFCDSQLVANQFNGEYVARDERMEAYLALTQDLAKQFGEFELTRIPRGENTSADALAALASTSDPNLKRIIPVEFIEKPSIEDSSEDQVLTARETEEPEEMDTELPDQQTTDTIEPEYGSDTKWIGAIRSYIADGEVPTEKWAARKLKTKAARYTLIDGELFKWRFSGPLLICVEGNEARRVMEEIHGGSCGNHSGGRALAIKIKRHGYFWPTMVKDCEKFSQRCDKCQRHAPTIHQPAELLSSITSPYPFMRWSMDIIGPLHNSKQKKLVLVLTDYFSKWIEADSYASIKDAQVENFIWKNIICRHGIPYEIVTDNGSQFISARFEGFCEKWGIRLSKSTPRYPQGNGQAEAANKTILDGIKKRLDAKKGRWADELEGVLWSHRTTPRRATGETPFALVYGTECVIPTEAEIPGIRRRLLPEQENSNTQMMLDELDLIDERRDSTLVRMQNYQNATARYYNSHVKHRRFHEGDLVLRKVFQNTAELNAGKLGANWEGPYTIAKVVRPGVYELINMNGKAVPRSWNAMHLRKYYR</sequence>
<name>A0A8T2BFC0_9BRAS</name>
<protein>
    <submittedName>
        <fullName evidence="5">Ribonuclease H-like superfamily</fullName>
    </submittedName>
</protein>
<proteinExistence type="predicted"/>
<dbReference type="InterPro" id="IPR041577">
    <property type="entry name" value="RT_RNaseH_2"/>
</dbReference>
<dbReference type="PROSITE" id="PS50879">
    <property type="entry name" value="RNASE_H_1"/>
    <property type="match status" value="1"/>
</dbReference>
<dbReference type="Pfam" id="PF00078">
    <property type="entry name" value="RVT_1"/>
    <property type="match status" value="1"/>
</dbReference>
<feature type="compositionally biased region" description="Pro residues" evidence="1">
    <location>
        <begin position="384"/>
        <end position="399"/>
    </location>
</feature>
<evidence type="ECO:0000313" key="6">
    <source>
        <dbReference type="Proteomes" id="UP000694240"/>
    </source>
</evidence>
<dbReference type="Pfam" id="PF13456">
    <property type="entry name" value="RVT_3"/>
    <property type="match status" value="1"/>
</dbReference>
<dbReference type="CDD" id="cd05355">
    <property type="entry name" value="SDR_c1"/>
    <property type="match status" value="1"/>
</dbReference>
<feature type="compositionally biased region" description="Low complexity" evidence="1">
    <location>
        <begin position="472"/>
        <end position="484"/>
    </location>
</feature>
<dbReference type="PROSITE" id="PS50878">
    <property type="entry name" value="RT_POL"/>
    <property type="match status" value="1"/>
</dbReference>
<feature type="compositionally biased region" description="Acidic residues" evidence="1">
    <location>
        <begin position="1755"/>
        <end position="1764"/>
    </location>
</feature>
<dbReference type="Pfam" id="PF13561">
    <property type="entry name" value="adh_short_C2"/>
    <property type="match status" value="1"/>
</dbReference>
<dbReference type="GO" id="GO:0003676">
    <property type="term" value="F:nucleic acid binding"/>
    <property type="evidence" value="ECO:0007669"/>
    <property type="project" value="InterPro"/>
</dbReference>
<dbReference type="InterPro" id="IPR041588">
    <property type="entry name" value="Integrase_H2C2"/>
</dbReference>
<dbReference type="InterPro" id="IPR001584">
    <property type="entry name" value="Integrase_cat-core"/>
</dbReference>
<feature type="compositionally biased region" description="Polar residues" evidence="1">
    <location>
        <begin position="20"/>
        <end position="31"/>
    </location>
</feature>
<feature type="region of interest" description="Disordered" evidence="1">
    <location>
        <begin position="316"/>
        <end position="402"/>
    </location>
</feature>
<gene>
    <name evidence="5" type="ORF">ISN45_Aa02g009020</name>
</gene>
<dbReference type="CDD" id="cd01647">
    <property type="entry name" value="RT_LTR"/>
    <property type="match status" value="1"/>
</dbReference>
<feature type="region of interest" description="Disordered" evidence="1">
    <location>
        <begin position="1"/>
        <end position="31"/>
    </location>
</feature>
<evidence type="ECO:0000313" key="5">
    <source>
        <dbReference type="EMBL" id="KAG7585545.1"/>
    </source>
</evidence>
<dbReference type="InterPro" id="IPR000477">
    <property type="entry name" value="RT_dom"/>
</dbReference>
<reference evidence="5 6" key="1">
    <citation type="submission" date="2020-12" db="EMBL/GenBank/DDBJ databases">
        <title>Concerted genomic and epigenomic changes stabilize Arabidopsis allopolyploids.</title>
        <authorList>
            <person name="Chen Z."/>
        </authorList>
    </citation>
    <scope>NUCLEOTIDE SEQUENCE [LARGE SCALE GENOMIC DNA]</scope>
    <source>
        <strain evidence="5">Allo738</strain>
        <tissue evidence="5">Leaf</tissue>
    </source>
</reference>
<feature type="region of interest" description="Disordered" evidence="1">
    <location>
        <begin position="775"/>
        <end position="882"/>
    </location>
</feature>
<dbReference type="Pfam" id="PF00665">
    <property type="entry name" value="rve"/>
    <property type="match status" value="1"/>
</dbReference>
<evidence type="ECO:0000259" key="4">
    <source>
        <dbReference type="PROSITE" id="PS50994"/>
    </source>
</evidence>
<feature type="domain" description="Integrase catalytic" evidence="4">
    <location>
        <begin position="1905"/>
        <end position="2063"/>
    </location>
</feature>
<dbReference type="InterPro" id="IPR020904">
    <property type="entry name" value="Sc_DH/Rdtase_CS"/>
</dbReference>
<dbReference type="PANTHER" id="PTHR48475:SF2">
    <property type="entry name" value="RIBONUCLEASE H"/>
    <property type="match status" value="1"/>
</dbReference>
<dbReference type="GO" id="GO:0004523">
    <property type="term" value="F:RNA-DNA hybrid ribonuclease activity"/>
    <property type="evidence" value="ECO:0007669"/>
    <property type="project" value="InterPro"/>
</dbReference>
<comment type="caution">
    <text evidence="5">The sequence shown here is derived from an EMBL/GenBank/DDBJ whole genome shotgun (WGS) entry which is preliminary data.</text>
</comment>
<dbReference type="CDD" id="cd09279">
    <property type="entry name" value="RNase_HI_like"/>
    <property type="match status" value="1"/>
</dbReference>
<dbReference type="Pfam" id="PF03732">
    <property type="entry name" value="Retrotrans_gag"/>
    <property type="match status" value="1"/>
</dbReference>
<feature type="domain" description="Reverse transcriptase" evidence="2">
    <location>
        <begin position="1191"/>
        <end position="1370"/>
    </location>
</feature>
<feature type="domain" description="RNase H type-1" evidence="3">
    <location>
        <begin position="1592"/>
        <end position="1721"/>
    </location>
</feature>
<keyword evidence="6" id="KW-1185">Reference proteome</keyword>
<dbReference type="PANTHER" id="PTHR48475">
    <property type="entry name" value="RIBONUCLEASE H"/>
    <property type="match status" value="1"/>
</dbReference>
<dbReference type="Proteomes" id="UP000694240">
    <property type="component" value="Chromosome 7"/>
</dbReference>
<dbReference type="GO" id="GO:0015074">
    <property type="term" value="P:DNA integration"/>
    <property type="evidence" value="ECO:0007669"/>
    <property type="project" value="InterPro"/>
</dbReference>